<gene>
    <name evidence="1" type="ORF">GALL_255610</name>
</gene>
<dbReference type="InterPro" id="IPR015946">
    <property type="entry name" value="KH_dom-like_a/b"/>
</dbReference>
<dbReference type="SUPFAM" id="SSF82784">
    <property type="entry name" value="OsmC-like"/>
    <property type="match status" value="1"/>
</dbReference>
<dbReference type="AlphaFoldDB" id="A0A1J5R8Z1"/>
<protein>
    <submittedName>
        <fullName evidence="1">OsmC-like protein</fullName>
    </submittedName>
</protein>
<dbReference type="PANTHER" id="PTHR34352:SF1">
    <property type="entry name" value="PROTEIN YHFA"/>
    <property type="match status" value="1"/>
</dbReference>
<comment type="caution">
    <text evidence="1">The sequence shown here is derived from an EMBL/GenBank/DDBJ whole genome shotgun (WGS) entry which is preliminary data.</text>
</comment>
<proteinExistence type="predicted"/>
<dbReference type="InterPro" id="IPR036102">
    <property type="entry name" value="OsmC/Ohrsf"/>
</dbReference>
<evidence type="ECO:0000313" key="1">
    <source>
        <dbReference type="EMBL" id="OIQ92488.1"/>
    </source>
</evidence>
<dbReference type="Pfam" id="PF02566">
    <property type="entry name" value="OsmC"/>
    <property type="match status" value="1"/>
</dbReference>
<dbReference type="Gene3D" id="3.30.300.20">
    <property type="match status" value="1"/>
</dbReference>
<dbReference type="PANTHER" id="PTHR34352">
    <property type="entry name" value="PROTEIN YHFA"/>
    <property type="match status" value="1"/>
</dbReference>
<accession>A0A1J5R8Z1</accession>
<name>A0A1J5R8Z1_9ZZZZ</name>
<dbReference type="InterPro" id="IPR003718">
    <property type="entry name" value="OsmC/Ohr_fam"/>
</dbReference>
<sequence length="147" mass="15829">MSENVSVTISQKDNYQFVVDFGAGIAEMLADEPAPLGEGAGPAPTHMLLAAVANCLSASLLFAIKKFKQDPGGITTTATCRVDRNESKRLRVLEIDVAIRLGREASAIEHLDRVLAQFEEFCTVSQSVRAGIPIRIEVTDGSGQRLK</sequence>
<dbReference type="EMBL" id="MLJW01000230">
    <property type="protein sequence ID" value="OIQ92488.1"/>
    <property type="molecule type" value="Genomic_DNA"/>
</dbReference>
<reference evidence="1" key="1">
    <citation type="submission" date="2016-10" db="EMBL/GenBank/DDBJ databases">
        <title>Sequence of Gallionella enrichment culture.</title>
        <authorList>
            <person name="Poehlein A."/>
            <person name="Muehling M."/>
            <person name="Daniel R."/>
        </authorList>
    </citation>
    <scope>NUCLEOTIDE SEQUENCE</scope>
</reference>
<organism evidence="1">
    <name type="scientific">mine drainage metagenome</name>
    <dbReference type="NCBI Taxonomy" id="410659"/>
    <lineage>
        <taxon>unclassified sequences</taxon>
        <taxon>metagenomes</taxon>
        <taxon>ecological metagenomes</taxon>
    </lineage>
</organism>